<dbReference type="PROSITE" id="PS50262">
    <property type="entry name" value="G_PROTEIN_RECEP_F1_2"/>
    <property type="match status" value="1"/>
</dbReference>
<feature type="non-terminal residue" evidence="11">
    <location>
        <position position="372"/>
    </location>
</feature>
<evidence type="ECO:0000256" key="3">
    <source>
        <dbReference type="ARBA" id="ARBA00022989"/>
    </source>
</evidence>
<evidence type="ECO:0000256" key="6">
    <source>
        <dbReference type="ARBA" id="ARBA00023170"/>
    </source>
</evidence>
<feature type="transmembrane region" description="Helical" evidence="9">
    <location>
        <begin position="271"/>
        <end position="295"/>
    </location>
</feature>
<dbReference type="SUPFAM" id="SSF81321">
    <property type="entry name" value="Family A G protein-coupled receptor-like"/>
    <property type="match status" value="1"/>
</dbReference>
<comment type="subcellular location">
    <subcellularLocation>
        <location evidence="1">Membrane</location>
        <topology evidence="1">Multi-pass membrane protein</topology>
    </subcellularLocation>
</comment>
<keyword evidence="3 9" id="KW-1133">Transmembrane helix</keyword>
<accession>A0ABN8MG47</accession>
<evidence type="ECO:0000256" key="4">
    <source>
        <dbReference type="ARBA" id="ARBA00023040"/>
    </source>
</evidence>
<comment type="caution">
    <text evidence="11">The sequence shown here is derived from an EMBL/GenBank/DDBJ whole genome shotgun (WGS) entry which is preliminary data.</text>
</comment>
<dbReference type="Gene3D" id="1.20.1070.10">
    <property type="entry name" value="Rhodopsin 7-helix transmembrane proteins"/>
    <property type="match status" value="1"/>
</dbReference>
<evidence type="ECO:0000256" key="8">
    <source>
        <dbReference type="RuleBase" id="RU000688"/>
    </source>
</evidence>
<keyword evidence="2 8" id="KW-0812">Transmembrane</keyword>
<dbReference type="PANTHER" id="PTHR24243">
    <property type="entry name" value="G-PROTEIN COUPLED RECEPTOR"/>
    <property type="match status" value="1"/>
</dbReference>
<evidence type="ECO:0000256" key="9">
    <source>
        <dbReference type="SAM" id="Phobius"/>
    </source>
</evidence>
<evidence type="ECO:0000256" key="5">
    <source>
        <dbReference type="ARBA" id="ARBA00023136"/>
    </source>
</evidence>
<protein>
    <recommendedName>
        <fullName evidence="10">G-protein coupled receptors family 1 profile domain-containing protein</fullName>
    </recommendedName>
</protein>
<keyword evidence="12" id="KW-1185">Reference proteome</keyword>
<gene>
    <name evidence="11" type="ORF">PEVE_00034595</name>
</gene>
<keyword evidence="5 9" id="KW-0472">Membrane</keyword>
<reference evidence="11 12" key="1">
    <citation type="submission" date="2022-05" db="EMBL/GenBank/DDBJ databases">
        <authorList>
            <consortium name="Genoscope - CEA"/>
            <person name="William W."/>
        </authorList>
    </citation>
    <scope>NUCLEOTIDE SEQUENCE [LARGE SCALE GENOMIC DNA]</scope>
</reference>
<feature type="transmembrane region" description="Helical" evidence="9">
    <location>
        <begin position="155"/>
        <end position="176"/>
    </location>
</feature>
<keyword evidence="7 8" id="KW-0807">Transducer</keyword>
<dbReference type="PANTHER" id="PTHR24243:SF208">
    <property type="entry name" value="PYROKININ-1 RECEPTOR"/>
    <property type="match status" value="1"/>
</dbReference>
<dbReference type="InterPro" id="IPR000276">
    <property type="entry name" value="GPCR_Rhodpsn"/>
</dbReference>
<feature type="transmembrane region" description="Helical" evidence="9">
    <location>
        <begin position="39"/>
        <end position="61"/>
    </location>
</feature>
<dbReference type="Pfam" id="PF00001">
    <property type="entry name" value="7tm_1"/>
    <property type="match status" value="1"/>
</dbReference>
<comment type="similarity">
    <text evidence="8">Belongs to the G-protein coupled receptor 1 family.</text>
</comment>
<feature type="transmembrane region" description="Helical" evidence="9">
    <location>
        <begin position="307"/>
        <end position="330"/>
    </location>
</feature>
<dbReference type="InterPro" id="IPR017452">
    <property type="entry name" value="GPCR_Rhodpsn_7TM"/>
</dbReference>
<feature type="transmembrane region" description="Helical" evidence="9">
    <location>
        <begin position="117"/>
        <end position="134"/>
    </location>
</feature>
<feature type="transmembrane region" description="Helical" evidence="9">
    <location>
        <begin position="196"/>
        <end position="219"/>
    </location>
</feature>
<dbReference type="PROSITE" id="PS00237">
    <property type="entry name" value="G_PROTEIN_RECEP_F1_1"/>
    <property type="match status" value="1"/>
</dbReference>
<evidence type="ECO:0000313" key="11">
    <source>
        <dbReference type="EMBL" id="CAH3028665.1"/>
    </source>
</evidence>
<sequence>MAVHGNATGNSSSANTTQPSSFIRPPYLEEPLAATIFQISLWSTIAFLGVIGNLLVCIVILRRLKKTSMNHYLLSLAIADLGVLVIIYPVAVCKYIEPSVWLLGETFCLYMIPTEEIFFGASIWSITVIAIERYRNIVGANRHQVWNISRTRTAFGIFAVWLASFLVSCVPLYPIMKYDQDASICMVDWSNQSYKYTYNIALVIVWYLFPLTVIFFTYVKIRQRVKESFEFRKSMNLEDSLDFSKMTPSTVTSRQKQREKIWRKSNKTARILTPLVILFGVAMFPLNAVRMMFVIKQDISKNKYYNLVIGLVNLFVIINSSANPLVYYLTSKEFKEAFKKIFKGLRERKNVFSLIRRRYSFPTSSRRVSNGH</sequence>
<evidence type="ECO:0000256" key="7">
    <source>
        <dbReference type="ARBA" id="ARBA00023224"/>
    </source>
</evidence>
<dbReference type="PRINTS" id="PR00237">
    <property type="entry name" value="GPCRRHODOPSN"/>
</dbReference>
<dbReference type="Proteomes" id="UP001159427">
    <property type="component" value="Unassembled WGS sequence"/>
</dbReference>
<dbReference type="SMART" id="SM01381">
    <property type="entry name" value="7TM_GPCR_Srsx"/>
    <property type="match status" value="1"/>
</dbReference>
<organism evidence="11 12">
    <name type="scientific">Porites evermanni</name>
    <dbReference type="NCBI Taxonomy" id="104178"/>
    <lineage>
        <taxon>Eukaryota</taxon>
        <taxon>Metazoa</taxon>
        <taxon>Cnidaria</taxon>
        <taxon>Anthozoa</taxon>
        <taxon>Hexacorallia</taxon>
        <taxon>Scleractinia</taxon>
        <taxon>Fungiina</taxon>
        <taxon>Poritidae</taxon>
        <taxon>Porites</taxon>
    </lineage>
</organism>
<feature type="domain" description="G-protein coupled receptors family 1 profile" evidence="10">
    <location>
        <begin position="52"/>
        <end position="327"/>
    </location>
</feature>
<proteinExistence type="inferred from homology"/>
<evidence type="ECO:0000259" key="10">
    <source>
        <dbReference type="PROSITE" id="PS50262"/>
    </source>
</evidence>
<keyword evidence="4 8" id="KW-0297">G-protein coupled receptor</keyword>
<name>A0ABN8MG47_9CNID</name>
<dbReference type="CDD" id="cd00637">
    <property type="entry name" value="7tm_classA_rhodopsin-like"/>
    <property type="match status" value="1"/>
</dbReference>
<evidence type="ECO:0000256" key="1">
    <source>
        <dbReference type="ARBA" id="ARBA00004141"/>
    </source>
</evidence>
<dbReference type="EMBL" id="CALNXI010000526">
    <property type="protein sequence ID" value="CAH3028665.1"/>
    <property type="molecule type" value="Genomic_DNA"/>
</dbReference>
<evidence type="ECO:0000313" key="12">
    <source>
        <dbReference type="Proteomes" id="UP001159427"/>
    </source>
</evidence>
<evidence type="ECO:0000256" key="2">
    <source>
        <dbReference type="ARBA" id="ARBA00022692"/>
    </source>
</evidence>
<keyword evidence="6 8" id="KW-0675">Receptor</keyword>
<feature type="transmembrane region" description="Helical" evidence="9">
    <location>
        <begin position="73"/>
        <end position="97"/>
    </location>
</feature>